<dbReference type="InterPro" id="IPR029062">
    <property type="entry name" value="Class_I_gatase-like"/>
</dbReference>
<keyword evidence="2" id="KW-1185">Reference proteome</keyword>
<dbReference type="Gene3D" id="3.40.50.880">
    <property type="match status" value="1"/>
</dbReference>
<reference evidence="1 2" key="1">
    <citation type="submission" date="2021-02" db="EMBL/GenBank/DDBJ databases">
        <title>Genome assembly of Pseudopithomyces chartarum.</title>
        <authorList>
            <person name="Jauregui R."/>
            <person name="Singh J."/>
            <person name="Voisey C."/>
        </authorList>
    </citation>
    <scope>NUCLEOTIDE SEQUENCE [LARGE SCALE GENOMIC DNA]</scope>
    <source>
        <strain evidence="1 2">AGR01</strain>
    </source>
</reference>
<comment type="caution">
    <text evidence="1">The sequence shown here is derived from an EMBL/GenBank/DDBJ whole genome shotgun (WGS) entry which is preliminary data.</text>
</comment>
<accession>A0AAN6M0B5</accession>
<sequence length="128" mass="13766">MTSSPPPKHIAIVLFPGFQLLDITGPLDVLNTLSRSTPLNLSILAATLDPVSTHIPGHAPYLESLTPSSPPKRHRHVDYTGGFGSRSEENIEGVIEFGMKNLPLSSSLFSSFLLHSQSTTLPAPQSTH</sequence>
<evidence type="ECO:0000313" key="2">
    <source>
        <dbReference type="Proteomes" id="UP001280581"/>
    </source>
</evidence>
<gene>
    <name evidence="1" type="ORF">GRF29_28g1379511</name>
</gene>
<dbReference type="AlphaFoldDB" id="A0AAN6M0B5"/>
<dbReference type="SUPFAM" id="SSF52317">
    <property type="entry name" value="Class I glutamine amidotransferase-like"/>
    <property type="match status" value="1"/>
</dbReference>
<protein>
    <recommendedName>
        <fullName evidence="3">DJ-1/PfpI domain-containing protein</fullName>
    </recommendedName>
</protein>
<name>A0AAN6M0B5_9PLEO</name>
<dbReference type="EMBL" id="WVTA01000004">
    <property type="protein sequence ID" value="KAK3213889.1"/>
    <property type="molecule type" value="Genomic_DNA"/>
</dbReference>
<evidence type="ECO:0000313" key="1">
    <source>
        <dbReference type="EMBL" id="KAK3213889.1"/>
    </source>
</evidence>
<evidence type="ECO:0008006" key="3">
    <source>
        <dbReference type="Google" id="ProtNLM"/>
    </source>
</evidence>
<organism evidence="1 2">
    <name type="scientific">Pseudopithomyces chartarum</name>
    <dbReference type="NCBI Taxonomy" id="1892770"/>
    <lineage>
        <taxon>Eukaryota</taxon>
        <taxon>Fungi</taxon>
        <taxon>Dikarya</taxon>
        <taxon>Ascomycota</taxon>
        <taxon>Pezizomycotina</taxon>
        <taxon>Dothideomycetes</taxon>
        <taxon>Pleosporomycetidae</taxon>
        <taxon>Pleosporales</taxon>
        <taxon>Massarineae</taxon>
        <taxon>Didymosphaeriaceae</taxon>
        <taxon>Pseudopithomyces</taxon>
    </lineage>
</organism>
<proteinExistence type="predicted"/>
<dbReference type="Proteomes" id="UP001280581">
    <property type="component" value="Unassembled WGS sequence"/>
</dbReference>